<feature type="domain" description="OmpA-like" evidence="5">
    <location>
        <begin position="218"/>
        <end position="334"/>
    </location>
</feature>
<dbReference type="InterPro" id="IPR006664">
    <property type="entry name" value="OMP_bac"/>
</dbReference>
<evidence type="ECO:0000256" key="1">
    <source>
        <dbReference type="ARBA" id="ARBA00004442"/>
    </source>
</evidence>
<dbReference type="Proteomes" id="UP001500936">
    <property type="component" value="Unassembled WGS sequence"/>
</dbReference>
<comment type="subcellular location">
    <subcellularLocation>
        <location evidence="1">Cell outer membrane</location>
    </subcellularLocation>
</comment>
<gene>
    <name evidence="6" type="ORF">GCM10023187_56750</name>
</gene>
<dbReference type="EMBL" id="BAABHB010000024">
    <property type="protein sequence ID" value="GAA4421081.1"/>
    <property type="molecule type" value="Genomic_DNA"/>
</dbReference>
<dbReference type="InterPro" id="IPR036737">
    <property type="entry name" value="OmpA-like_sf"/>
</dbReference>
<dbReference type="InterPro" id="IPR050330">
    <property type="entry name" value="Bact_OuterMem_StrucFunc"/>
</dbReference>
<dbReference type="PANTHER" id="PTHR30329:SF21">
    <property type="entry name" value="LIPOPROTEIN YIAD-RELATED"/>
    <property type="match status" value="1"/>
</dbReference>
<reference evidence="7" key="1">
    <citation type="journal article" date="2019" name="Int. J. Syst. Evol. Microbiol.">
        <title>The Global Catalogue of Microorganisms (GCM) 10K type strain sequencing project: providing services to taxonomists for standard genome sequencing and annotation.</title>
        <authorList>
            <consortium name="The Broad Institute Genomics Platform"/>
            <consortium name="The Broad Institute Genome Sequencing Center for Infectious Disease"/>
            <person name="Wu L."/>
            <person name="Ma J."/>
        </authorList>
    </citation>
    <scope>NUCLEOTIDE SEQUENCE [LARGE SCALE GENOMIC DNA]</scope>
    <source>
        <strain evidence="7">JCM 17925</strain>
    </source>
</reference>
<evidence type="ECO:0000256" key="2">
    <source>
        <dbReference type="ARBA" id="ARBA00023136"/>
    </source>
</evidence>
<dbReference type="PROSITE" id="PS51123">
    <property type="entry name" value="OMPA_2"/>
    <property type="match status" value="1"/>
</dbReference>
<protein>
    <recommendedName>
        <fullName evidence="5">OmpA-like domain-containing protein</fullName>
    </recommendedName>
</protein>
<evidence type="ECO:0000313" key="6">
    <source>
        <dbReference type="EMBL" id="GAA4421081.1"/>
    </source>
</evidence>
<keyword evidence="3" id="KW-0998">Cell outer membrane</keyword>
<comment type="caution">
    <text evidence="6">The sequence shown here is derived from an EMBL/GenBank/DDBJ whole genome shotgun (WGS) entry which is preliminary data.</text>
</comment>
<dbReference type="CDD" id="cd07185">
    <property type="entry name" value="OmpA_C-like"/>
    <property type="match status" value="1"/>
</dbReference>
<accession>A0ABP8L2U4</accession>
<evidence type="ECO:0000256" key="3">
    <source>
        <dbReference type="ARBA" id="ARBA00023237"/>
    </source>
</evidence>
<proteinExistence type="predicted"/>
<organism evidence="6 7">
    <name type="scientific">Nibrella viscosa</name>
    <dbReference type="NCBI Taxonomy" id="1084524"/>
    <lineage>
        <taxon>Bacteria</taxon>
        <taxon>Pseudomonadati</taxon>
        <taxon>Bacteroidota</taxon>
        <taxon>Cytophagia</taxon>
        <taxon>Cytophagales</taxon>
        <taxon>Spirosomataceae</taxon>
        <taxon>Nibrella</taxon>
    </lineage>
</organism>
<dbReference type="InterPro" id="IPR006665">
    <property type="entry name" value="OmpA-like"/>
</dbReference>
<name>A0ABP8L2U4_9BACT</name>
<keyword evidence="7" id="KW-1185">Reference proteome</keyword>
<dbReference type="Gene3D" id="3.30.1330.60">
    <property type="entry name" value="OmpA-like domain"/>
    <property type="match status" value="1"/>
</dbReference>
<sequence length="334" mass="37704">MYIGNLSKDKPDIISNSIQLRGICYDEVTASDLPVRIMATFKKTKRVIGSSKKTYVSKTAGIQYAFDVQVPDSANFLSFESEGYKTILVPVNIIGEIRQNALFRFNLAMIRKDSTSNPTVNYLVLYFTKPNVNVNYEITGTLSKNIPFRLGLGFGRKDDLSDFTYEKMVPGEFTLTALSSSGSILFEEKLLIKQGLNFKVVDTIRKEKTGGNSTLNKLDNLKPVNSTIIYFEQSKYDLSEAAKARLDSIVQVLLNQENIKVTIIGYTDNVGNRNQNLLLSEYRARVVENYLNRKGILPDRTEIMWKGPDSPVVLNDSEENKSKNRRVTINFLSN</sequence>
<evidence type="ECO:0000259" key="5">
    <source>
        <dbReference type="PROSITE" id="PS51123"/>
    </source>
</evidence>
<dbReference type="SUPFAM" id="SSF103088">
    <property type="entry name" value="OmpA-like"/>
    <property type="match status" value="1"/>
</dbReference>
<evidence type="ECO:0000256" key="4">
    <source>
        <dbReference type="PROSITE-ProRule" id="PRU00473"/>
    </source>
</evidence>
<dbReference type="Pfam" id="PF00691">
    <property type="entry name" value="OmpA"/>
    <property type="match status" value="1"/>
</dbReference>
<keyword evidence="2 4" id="KW-0472">Membrane</keyword>
<dbReference type="PANTHER" id="PTHR30329">
    <property type="entry name" value="STATOR ELEMENT OF FLAGELLAR MOTOR COMPLEX"/>
    <property type="match status" value="1"/>
</dbReference>
<dbReference type="PRINTS" id="PR01021">
    <property type="entry name" value="OMPADOMAIN"/>
</dbReference>
<evidence type="ECO:0000313" key="7">
    <source>
        <dbReference type="Proteomes" id="UP001500936"/>
    </source>
</evidence>